<dbReference type="STRING" id="65735.SAMN04488075_0323"/>
<organism evidence="2 3">
    <name type="scientific">Paracoccus alkenifer</name>
    <dbReference type="NCBI Taxonomy" id="65735"/>
    <lineage>
        <taxon>Bacteria</taxon>
        <taxon>Pseudomonadati</taxon>
        <taxon>Pseudomonadota</taxon>
        <taxon>Alphaproteobacteria</taxon>
        <taxon>Rhodobacterales</taxon>
        <taxon>Paracoccaceae</taxon>
        <taxon>Paracoccus</taxon>
    </lineage>
</organism>
<keyword evidence="1" id="KW-1133">Transmembrane helix</keyword>
<dbReference type="RefSeq" id="WP_143042701.1">
    <property type="nucleotide sequence ID" value="NZ_FNXG01000001.1"/>
</dbReference>
<accession>A0A1H6JFG7</accession>
<dbReference type="EMBL" id="FNXG01000001">
    <property type="protein sequence ID" value="SEH60625.1"/>
    <property type="molecule type" value="Genomic_DNA"/>
</dbReference>
<keyword evidence="3" id="KW-1185">Reference proteome</keyword>
<dbReference type="OrthoDB" id="7861987at2"/>
<keyword evidence="1" id="KW-0812">Transmembrane</keyword>
<dbReference type="Proteomes" id="UP000199125">
    <property type="component" value="Unassembled WGS sequence"/>
</dbReference>
<gene>
    <name evidence="2" type="ORF">SAMN04488075_0323</name>
</gene>
<sequence length="119" mass="13124">MKKYQVSVVGGKPPKRPDSFMERLRLSITRAVKALPLGAAAVMLAGATGFVSFIGTPHVGWDYGCSHATRGIGTCRSASWCSYYGIQGRRVERPGDGERCKLVTLLPLDWNKVIERVWK</sequence>
<reference evidence="3" key="1">
    <citation type="submission" date="2016-10" db="EMBL/GenBank/DDBJ databases">
        <authorList>
            <person name="Varghese N."/>
            <person name="Submissions S."/>
        </authorList>
    </citation>
    <scope>NUCLEOTIDE SEQUENCE [LARGE SCALE GENOMIC DNA]</scope>
    <source>
        <strain evidence="3">DSM 11593</strain>
    </source>
</reference>
<feature type="transmembrane region" description="Helical" evidence="1">
    <location>
        <begin position="31"/>
        <end position="54"/>
    </location>
</feature>
<name>A0A1H6JFG7_9RHOB</name>
<proteinExistence type="predicted"/>
<dbReference type="AlphaFoldDB" id="A0A1H6JFG7"/>
<protein>
    <submittedName>
        <fullName evidence="2">Uncharacterized protein</fullName>
    </submittedName>
</protein>
<evidence type="ECO:0000313" key="3">
    <source>
        <dbReference type="Proteomes" id="UP000199125"/>
    </source>
</evidence>
<evidence type="ECO:0000313" key="2">
    <source>
        <dbReference type="EMBL" id="SEH60625.1"/>
    </source>
</evidence>
<keyword evidence="1" id="KW-0472">Membrane</keyword>
<evidence type="ECO:0000256" key="1">
    <source>
        <dbReference type="SAM" id="Phobius"/>
    </source>
</evidence>